<dbReference type="Gene3D" id="3.90.1150.10">
    <property type="entry name" value="Aspartate Aminotransferase, domain 1"/>
    <property type="match status" value="1"/>
</dbReference>
<evidence type="ECO:0000256" key="5">
    <source>
        <dbReference type="ARBA" id="ARBA00023163"/>
    </source>
</evidence>
<evidence type="ECO:0000256" key="4">
    <source>
        <dbReference type="ARBA" id="ARBA00023125"/>
    </source>
</evidence>
<dbReference type="InterPro" id="IPR051446">
    <property type="entry name" value="HTH_trans_reg/aminotransferase"/>
</dbReference>
<keyword evidence="7" id="KW-0808">Transferase</keyword>
<dbReference type="EMBL" id="SJKD01000011">
    <property type="protein sequence ID" value="TCC43838.1"/>
    <property type="molecule type" value="Genomic_DNA"/>
</dbReference>
<dbReference type="Proteomes" id="UP000293342">
    <property type="component" value="Unassembled WGS sequence"/>
</dbReference>
<dbReference type="OrthoDB" id="9802328at2"/>
<dbReference type="AlphaFoldDB" id="A0A4R0JGW4"/>
<name>A0A4R0JGW4_9ACTN</name>
<dbReference type="InterPro" id="IPR036388">
    <property type="entry name" value="WH-like_DNA-bd_sf"/>
</dbReference>
<organism evidence="7 8">
    <name type="scientific">Kribbella capetownensis</name>
    <dbReference type="NCBI Taxonomy" id="1572659"/>
    <lineage>
        <taxon>Bacteria</taxon>
        <taxon>Bacillati</taxon>
        <taxon>Actinomycetota</taxon>
        <taxon>Actinomycetes</taxon>
        <taxon>Propionibacteriales</taxon>
        <taxon>Kribbellaceae</taxon>
        <taxon>Kribbella</taxon>
    </lineage>
</organism>
<keyword evidence="2" id="KW-0663">Pyridoxal phosphate</keyword>
<dbReference type="InterPro" id="IPR004839">
    <property type="entry name" value="Aminotransferase_I/II_large"/>
</dbReference>
<proteinExistence type="inferred from homology"/>
<dbReference type="CDD" id="cd07377">
    <property type="entry name" value="WHTH_GntR"/>
    <property type="match status" value="1"/>
</dbReference>
<dbReference type="SUPFAM" id="SSF53383">
    <property type="entry name" value="PLP-dependent transferases"/>
    <property type="match status" value="1"/>
</dbReference>
<accession>A0A4R0JGW4</accession>
<dbReference type="InterPro" id="IPR036390">
    <property type="entry name" value="WH_DNA-bd_sf"/>
</dbReference>
<protein>
    <submittedName>
        <fullName evidence="7">PLP-dependent aminotransferase family protein</fullName>
    </submittedName>
</protein>
<keyword evidence="8" id="KW-1185">Reference proteome</keyword>
<dbReference type="SUPFAM" id="SSF46785">
    <property type="entry name" value="Winged helix' DNA-binding domain"/>
    <property type="match status" value="1"/>
</dbReference>
<dbReference type="InterPro" id="IPR015424">
    <property type="entry name" value="PyrdxlP-dep_Trfase"/>
</dbReference>
<dbReference type="GO" id="GO:0030170">
    <property type="term" value="F:pyridoxal phosphate binding"/>
    <property type="evidence" value="ECO:0007669"/>
    <property type="project" value="InterPro"/>
</dbReference>
<evidence type="ECO:0000259" key="6">
    <source>
        <dbReference type="PROSITE" id="PS50949"/>
    </source>
</evidence>
<dbReference type="PANTHER" id="PTHR46577">
    <property type="entry name" value="HTH-TYPE TRANSCRIPTIONAL REGULATORY PROTEIN GABR"/>
    <property type="match status" value="1"/>
</dbReference>
<evidence type="ECO:0000313" key="7">
    <source>
        <dbReference type="EMBL" id="TCC43838.1"/>
    </source>
</evidence>
<dbReference type="Pfam" id="PF00155">
    <property type="entry name" value="Aminotran_1_2"/>
    <property type="match status" value="1"/>
</dbReference>
<dbReference type="InterPro" id="IPR000524">
    <property type="entry name" value="Tscrpt_reg_HTH_GntR"/>
</dbReference>
<dbReference type="Gene3D" id="3.40.640.10">
    <property type="entry name" value="Type I PLP-dependent aspartate aminotransferase-like (Major domain)"/>
    <property type="match status" value="1"/>
</dbReference>
<dbReference type="GO" id="GO:0003700">
    <property type="term" value="F:DNA-binding transcription factor activity"/>
    <property type="evidence" value="ECO:0007669"/>
    <property type="project" value="InterPro"/>
</dbReference>
<dbReference type="GO" id="GO:0008483">
    <property type="term" value="F:transaminase activity"/>
    <property type="evidence" value="ECO:0007669"/>
    <property type="project" value="UniProtKB-KW"/>
</dbReference>
<gene>
    <name evidence="7" type="ORF">E0H75_36735</name>
</gene>
<keyword evidence="3" id="KW-0805">Transcription regulation</keyword>
<comment type="caution">
    <text evidence="7">The sequence shown here is derived from an EMBL/GenBank/DDBJ whole genome shotgun (WGS) entry which is preliminary data.</text>
</comment>
<comment type="similarity">
    <text evidence="1">In the C-terminal section; belongs to the class-I pyridoxal-phosphate-dependent aminotransferase family.</text>
</comment>
<sequence>MDNDSSLAVVVGRLRAEVTAAGSGGRLPSSRTLVRRWGVSPVTLSRAVTVLTAEGLVSSRPGSGVFVSDRALRRRVAQADVSWQDSALDDHRRPKTTAMLGMLSTPPDGVVDLSVGYLHESLQPSKALADAMGRAGRRPGTWTRSPAEGIPELRAWFAADIGGREGPISANDVLISSGGQTALVTALRALTEPGQAVLVEAPTYPGTLAAAEAAGLRCVPVPLDVDGLRVELLAEAFASSSARVLVCQPLFQNPTGAVLAPARRARLMDAVRAAGAFVIEDDFTRRLVHDDAPDLPQPLAADDPDGHVVHIRSLTKPTSPSLRVSAVTARGPAYARLRDSHVVNSFFVPRPMQEAALELMTSPSYATHLRRLAAALRDRRETLTQSLVDRCPHLTVHAVRPGGYHVWTSLPDGLRDDLVVAEALRQGVSVSPGRNFYLPGGPTGHLRLSYAGTASVDEIVRGAERLDAAVRASAEA</sequence>
<dbReference type="Gene3D" id="1.10.10.10">
    <property type="entry name" value="Winged helix-like DNA-binding domain superfamily/Winged helix DNA-binding domain"/>
    <property type="match status" value="1"/>
</dbReference>
<dbReference type="CDD" id="cd00609">
    <property type="entry name" value="AAT_like"/>
    <property type="match status" value="1"/>
</dbReference>
<dbReference type="Pfam" id="PF00392">
    <property type="entry name" value="GntR"/>
    <property type="match status" value="1"/>
</dbReference>
<dbReference type="RefSeq" id="WP_131518331.1">
    <property type="nucleotide sequence ID" value="NZ_SJKD01000011.1"/>
</dbReference>
<keyword evidence="4" id="KW-0238">DNA-binding</keyword>
<keyword evidence="7" id="KW-0032">Aminotransferase</keyword>
<keyword evidence="5" id="KW-0804">Transcription</keyword>
<dbReference type="GO" id="GO:0003677">
    <property type="term" value="F:DNA binding"/>
    <property type="evidence" value="ECO:0007669"/>
    <property type="project" value="UniProtKB-KW"/>
</dbReference>
<evidence type="ECO:0000313" key="8">
    <source>
        <dbReference type="Proteomes" id="UP000293342"/>
    </source>
</evidence>
<dbReference type="InterPro" id="IPR015422">
    <property type="entry name" value="PyrdxlP-dep_Trfase_small"/>
</dbReference>
<feature type="domain" description="HTH gntR-type" evidence="6">
    <location>
        <begin position="4"/>
        <end position="70"/>
    </location>
</feature>
<dbReference type="PROSITE" id="PS50949">
    <property type="entry name" value="HTH_GNTR"/>
    <property type="match status" value="1"/>
</dbReference>
<reference evidence="7 8" key="1">
    <citation type="submission" date="2019-02" db="EMBL/GenBank/DDBJ databases">
        <title>Kribbella capetownensis sp. nov. and Kribbella speibonae sp. nov., isolated from soil.</title>
        <authorList>
            <person name="Curtis S.M."/>
            <person name="Norton I."/>
            <person name="Everest G.J."/>
            <person name="Meyers P.R."/>
        </authorList>
    </citation>
    <scope>NUCLEOTIDE SEQUENCE [LARGE SCALE GENOMIC DNA]</scope>
    <source>
        <strain evidence="7 8">YM53</strain>
    </source>
</reference>
<evidence type="ECO:0000256" key="2">
    <source>
        <dbReference type="ARBA" id="ARBA00022898"/>
    </source>
</evidence>
<dbReference type="InterPro" id="IPR015421">
    <property type="entry name" value="PyrdxlP-dep_Trfase_major"/>
</dbReference>
<evidence type="ECO:0000256" key="3">
    <source>
        <dbReference type="ARBA" id="ARBA00023015"/>
    </source>
</evidence>
<dbReference type="PANTHER" id="PTHR46577:SF1">
    <property type="entry name" value="HTH-TYPE TRANSCRIPTIONAL REGULATORY PROTEIN GABR"/>
    <property type="match status" value="1"/>
</dbReference>
<evidence type="ECO:0000256" key="1">
    <source>
        <dbReference type="ARBA" id="ARBA00005384"/>
    </source>
</evidence>
<dbReference type="SMART" id="SM00345">
    <property type="entry name" value="HTH_GNTR"/>
    <property type="match status" value="1"/>
</dbReference>